<feature type="region of interest" description="Disordered" evidence="1">
    <location>
        <begin position="132"/>
        <end position="195"/>
    </location>
</feature>
<dbReference type="PANTHER" id="PTHR13445">
    <property type="entry name" value="TUMOR SUPPRESSING SUBTRANSFERABLE CANDIDATE 4 TSSC4"/>
    <property type="match status" value="1"/>
</dbReference>
<organism evidence="2 3">
    <name type="scientific">Ricinus communis</name>
    <name type="common">Castor bean</name>
    <dbReference type="NCBI Taxonomy" id="3988"/>
    <lineage>
        <taxon>Eukaryota</taxon>
        <taxon>Viridiplantae</taxon>
        <taxon>Streptophyta</taxon>
        <taxon>Embryophyta</taxon>
        <taxon>Tracheophyta</taxon>
        <taxon>Spermatophyta</taxon>
        <taxon>Magnoliopsida</taxon>
        <taxon>eudicotyledons</taxon>
        <taxon>Gunneridae</taxon>
        <taxon>Pentapetalae</taxon>
        <taxon>rosids</taxon>
        <taxon>fabids</taxon>
        <taxon>Malpighiales</taxon>
        <taxon>Euphorbiaceae</taxon>
        <taxon>Acalyphoideae</taxon>
        <taxon>Acalypheae</taxon>
        <taxon>Ricinus</taxon>
    </lineage>
</organism>
<evidence type="ECO:0000256" key="1">
    <source>
        <dbReference type="SAM" id="MobiDB-lite"/>
    </source>
</evidence>
<protein>
    <submittedName>
        <fullName evidence="2">Uncharacterized protein</fullName>
    </submittedName>
</protein>
<keyword evidence="3" id="KW-1185">Reference proteome</keyword>
<proteinExistence type="predicted"/>
<dbReference type="EMBL" id="EQ973777">
    <property type="protein sequence ID" value="EEF50116.1"/>
    <property type="molecule type" value="Genomic_DNA"/>
</dbReference>
<feature type="region of interest" description="Disordered" evidence="1">
    <location>
        <begin position="27"/>
        <end position="49"/>
    </location>
</feature>
<feature type="compositionally biased region" description="Acidic residues" evidence="1">
    <location>
        <begin position="141"/>
        <end position="150"/>
    </location>
</feature>
<accession>B9RFZ5</accession>
<evidence type="ECO:0000313" key="3">
    <source>
        <dbReference type="Proteomes" id="UP000008311"/>
    </source>
</evidence>
<gene>
    <name evidence="2" type="ORF">RCOM_1438220</name>
</gene>
<dbReference type="Proteomes" id="UP000008311">
    <property type="component" value="Unassembled WGS sequence"/>
</dbReference>
<sequence length="195" mass="21311">MASPEEEGATDDSFRARVEKIFGFLTSSSSSSSSHSQHQPTSSLQSTLWSLTDDEVERRQWRRYTDNSDRDEIPCSSSFHDLKIGGVSLDDANAWNIRSSIGLDRTLDDEESGTQLRSILKRKDANLESKTIMDSKKAMQDEEAEEENDDNQSLRHSGLPVGIAAGESNAGVVEEDEPEANAVITSVGSQKVGGS</sequence>
<name>B9RFZ5_RICCO</name>
<reference evidence="3" key="1">
    <citation type="journal article" date="2010" name="Nat. Biotechnol.">
        <title>Draft genome sequence of the oilseed species Ricinus communis.</title>
        <authorList>
            <person name="Chan A.P."/>
            <person name="Crabtree J."/>
            <person name="Zhao Q."/>
            <person name="Lorenzi H."/>
            <person name="Orvis J."/>
            <person name="Puiu D."/>
            <person name="Melake-Berhan A."/>
            <person name="Jones K.M."/>
            <person name="Redman J."/>
            <person name="Chen G."/>
            <person name="Cahoon E.B."/>
            <person name="Gedil M."/>
            <person name="Stanke M."/>
            <person name="Haas B.J."/>
            <person name="Wortman J.R."/>
            <person name="Fraser-Liggett C.M."/>
            <person name="Ravel J."/>
            <person name="Rabinowicz P.D."/>
        </authorList>
    </citation>
    <scope>NUCLEOTIDE SEQUENCE [LARGE SCALE GENOMIC DNA]</scope>
    <source>
        <strain evidence="3">cv. Hale</strain>
    </source>
</reference>
<dbReference type="AlphaFoldDB" id="B9RFZ5"/>
<evidence type="ECO:0000313" key="2">
    <source>
        <dbReference type="EMBL" id="EEF50116.1"/>
    </source>
</evidence>
<dbReference type="InParanoid" id="B9RFZ5"/>
<dbReference type="InterPro" id="IPR029338">
    <property type="entry name" value="TSSC4"/>
</dbReference>
<dbReference type="PANTHER" id="PTHR13445:SF5">
    <property type="entry name" value="PROTEIN TSSC4"/>
    <property type="match status" value="1"/>
</dbReference>